<evidence type="ECO:0000256" key="5">
    <source>
        <dbReference type="ARBA" id="ARBA00022989"/>
    </source>
</evidence>
<dbReference type="Pfam" id="PF02397">
    <property type="entry name" value="Bac_transf"/>
    <property type="match status" value="1"/>
</dbReference>
<comment type="subcellular location">
    <subcellularLocation>
        <location evidence="1">Membrane</location>
        <topology evidence="1">Multi-pass membrane protein</topology>
    </subcellularLocation>
</comment>
<dbReference type="GO" id="GO:0016020">
    <property type="term" value="C:membrane"/>
    <property type="evidence" value="ECO:0007669"/>
    <property type="project" value="UniProtKB-SubCell"/>
</dbReference>
<dbReference type="AlphaFoldDB" id="A0A9W6LMY3"/>
<evidence type="ECO:0000313" key="9">
    <source>
        <dbReference type="EMBL" id="GLI56791.1"/>
    </source>
</evidence>
<dbReference type="PANTHER" id="PTHR30576:SF21">
    <property type="entry name" value="UDP-GLUCOSE:UNDECAPRENYL-PHOSPHATE GLUCOSE-1-PHOSPHATE TRANSFERASE"/>
    <property type="match status" value="1"/>
</dbReference>
<evidence type="ECO:0000256" key="1">
    <source>
        <dbReference type="ARBA" id="ARBA00004141"/>
    </source>
</evidence>
<keyword evidence="4 7" id="KW-0812">Transmembrane</keyword>
<keyword evidence="5 7" id="KW-1133">Transmembrane helix</keyword>
<evidence type="ECO:0000256" key="6">
    <source>
        <dbReference type="ARBA" id="ARBA00023136"/>
    </source>
</evidence>
<gene>
    <name evidence="9" type="ORF">PM10SUCC1_23050</name>
</gene>
<dbReference type="InterPro" id="IPR003362">
    <property type="entry name" value="Bact_transf"/>
</dbReference>
<proteinExistence type="inferred from homology"/>
<dbReference type="EMBL" id="BSDY01000010">
    <property type="protein sequence ID" value="GLI56791.1"/>
    <property type="molecule type" value="Genomic_DNA"/>
</dbReference>
<keyword evidence="6 7" id="KW-0472">Membrane</keyword>
<dbReference type="Proteomes" id="UP001144471">
    <property type="component" value="Unassembled WGS sequence"/>
</dbReference>
<accession>A0A9W6LMY3</accession>
<reference evidence="9" key="1">
    <citation type="submission" date="2022-12" db="EMBL/GenBank/DDBJ databases">
        <title>Reference genome sequencing for broad-spectrum identification of bacterial and archaeal isolates by mass spectrometry.</title>
        <authorList>
            <person name="Sekiguchi Y."/>
            <person name="Tourlousse D.M."/>
        </authorList>
    </citation>
    <scope>NUCLEOTIDE SEQUENCE</scope>
    <source>
        <strain evidence="9">10succ1</strain>
    </source>
</reference>
<organism evidence="9 10">
    <name type="scientific">Propionigenium maris DSM 9537</name>
    <dbReference type="NCBI Taxonomy" id="1123000"/>
    <lineage>
        <taxon>Bacteria</taxon>
        <taxon>Fusobacteriati</taxon>
        <taxon>Fusobacteriota</taxon>
        <taxon>Fusobacteriia</taxon>
        <taxon>Fusobacteriales</taxon>
        <taxon>Fusobacteriaceae</taxon>
        <taxon>Propionigenium</taxon>
    </lineage>
</organism>
<evidence type="ECO:0000259" key="8">
    <source>
        <dbReference type="Pfam" id="PF02397"/>
    </source>
</evidence>
<evidence type="ECO:0000313" key="10">
    <source>
        <dbReference type="Proteomes" id="UP001144471"/>
    </source>
</evidence>
<feature type="domain" description="Bacterial sugar transferase" evidence="8">
    <location>
        <begin position="133"/>
        <end position="314"/>
    </location>
</feature>
<keyword evidence="10" id="KW-1185">Reference proteome</keyword>
<dbReference type="GO" id="GO:0089702">
    <property type="term" value="F:undecaprenyl-phosphate glucose phosphotransferase activity"/>
    <property type="evidence" value="ECO:0007669"/>
    <property type="project" value="TreeGrafter"/>
</dbReference>
<keyword evidence="3" id="KW-0808">Transferase</keyword>
<evidence type="ECO:0000256" key="7">
    <source>
        <dbReference type="SAM" id="Phobius"/>
    </source>
</evidence>
<evidence type="ECO:0000256" key="4">
    <source>
        <dbReference type="ARBA" id="ARBA00022692"/>
    </source>
</evidence>
<protein>
    <recommendedName>
        <fullName evidence="8">Bacterial sugar transferase domain-containing protein</fullName>
    </recommendedName>
</protein>
<sequence length="319" mass="37904">MRMVMVKVYRKDGTYRGLYIGKAEDYITVNKGFAERNFGQLEYISIDKVKSFKEVEELLRERNLDLISVEEEFMRKYEVEFLKLKIKGYKVYCEWQLMQEIERKIYVEKIKEKWFLYSEGFEILHNTFQKNLKKIFDISMATIIGILTLPVMGLTFLIVKLDGGPALFRQKRVGLRGEEFEIIKFRSMSVDAEKHGAQWAQKNDSRITKVGKFIRKTRIDELPQLWNVVRGEMSFVGPRPERLVFIEKLEKEIPFYDVRHSIKPGLTGWAQVMYPYGSSVEDALHKLEYDLYYLKHQNFMFDLMVFFKTIKVVLSRRGV</sequence>
<name>A0A9W6LMY3_9FUSO</name>
<evidence type="ECO:0000256" key="3">
    <source>
        <dbReference type="ARBA" id="ARBA00022679"/>
    </source>
</evidence>
<comment type="similarity">
    <text evidence="2">Belongs to the bacterial sugar transferase family.</text>
</comment>
<feature type="transmembrane region" description="Helical" evidence="7">
    <location>
        <begin position="138"/>
        <end position="159"/>
    </location>
</feature>
<dbReference type="NCBIfam" id="TIGR03025">
    <property type="entry name" value="EPS_sugtrans"/>
    <property type="match status" value="1"/>
</dbReference>
<comment type="caution">
    <text evidence="9">The sequence shown here is derived from an EMBL/GenBank/DDBJ whole genome shotgun (WGS) entry which is preliminary data.</text>
</comment>
<dbReference type="InterPro" id="IPR017475">
    <property type="entry name" value="EPS_sugar_tfrase"/>
</dbReference>
<evidence type="ECO:0000256" key="2">
    <source>
        <dbReference type="ARBA" id="ARBA00006464"/>
    </source>
</evidence>
<dbReference type="PANTHER" id="PTHR30576">
    <property type="entry name" value="COLANIC BIOSYNTHESIS UDP-GLUCOSE LIPID CARRIER TRANSFERASE"/>
    <property type="match status" value="1"/>
</dbReference>
<dbReference type="GO" id="GO:0009242">
    <property type="term" value="P:colanic acid biosynthetic process"/>
    <property type="evidence" value="ECO:0007669"/>
    <property type="project" value="TreeGrafter"/>
</dbReference>